<evidence type="ECO:0000256" key="3">
    <source>
        <dbReference type="ARBA" id="ARBA00022643"/>
    </source>
</evidence>
<proteinExistence type="inferred from homology"/>
<keyword evidence="5" id="KW-0521">NADP</keyword>
<dbReference type="InterPro" id="IPR035587">
    <property type="entry name" value="DUS-like_FMN-bd"/>
</dbReference>
<keyword evidence="2 7" id="KW-0285">Flavoprotein</keyword>
<comment type="similarity">
    <text evidence="7">Belongs to the dus family.</text>
</comment>
<keyword evidence="3 7" id="KW-0288">FMN</keyword>
<keyword evidence="4 7" id="KW-0819">tRNA processing</keyword>
<comment type="cofactor">
    <cofactor evidence="1 7">
        <name>FMN</name>
        <dbReference type="ChEBI" id="CHEBI:58210"/>
    </cofactor>
</comment>
<dbReference type="GO" id="GO:0017150">
    <property type="term" value="F:tRNA dihydrouridine synthase activity"/>
    <property type="evidence" value="ECO:0007669"/>
    <property type="project" value="InterPro"/>
</dbReference>
<evidence type="ECO:0000256" key="2">
    <source>
        <dbReference type="ARBA" id="ARBA00022630"/>
    </source>
</evidence>
<evidence type="ECO:0000313" key="9">
    <source>
        <dbReference type="EMBL" id="BCL60871.1"/>
    </source>
</evidence>
<dbReference type="EMBL" id="AP024086">
    <property type="protein sequence ID" value="BCL60871.1"/>
    <property type="molecule type" value="Genomic_DNA"/>
</dbReference>
<evidence type="ECO:0000256" key="6">
    <source>
        <dbReference type="ARBA" id="ARBA00023002"/>
    </source>
</evidence>
<dbReference type="NCBIfam" id="TIGR00737">
    <property type="entry name" value="nifR3_yhdG"/>
    <property type="match status" value="1"/>
</dbReference>
<dbReference type="InterPro" id="IPR018517">
    <property type="entry name" value="tRNA_hU_synthase_CS"/>
</dbReference>
<evidence type="ECO:0000256" key="7">
    <source>
        <dbReference type="PIRNR" id="PIRNR006621"/>
    </source>
</evidence>
<evidence type="ECO:0000256" key="5">
    <source>
        <dbReference type="ARBA" id="ARBA00022857"/>
    </source>
</evidence>
<keyword evidence="6 7" id="KW-0560">Oxidoreductase</keyword>
<protein>
    <recommendedName>
        <fullName evidence="7">tRNA-dihydrouridine synthase</fullName>
        <ecNumber evidence="7">1.3.1.-</ecNumber>
    </recommendedName>
</protein>
<name>A0A8D5FHT2_9BACT</name>
<dbReference type="CDD" id="cd02801">
    <property type="entry name" value="DUS_like_FMN"/>
    <property type="match status" value="1"/>
</dbReference>
<evidence type="ECO:0000256" key="1">
    <source>
        <dbReference type="ARBA" id="ARBA00001917"/>
    </source>
</evidence>
<evidence type="ECO:0000259" key="8">
    <source>
        <dbReference type="Pfam" id="PF01207"/>
    </source>
</evidence>
<dbReference type="InterPro" id="IPR004652">
    <property type="entry name" value="DusB-like"/>
</dbReference>
<dbReference type="Pfam" id="PF01207">
    <property type="entry name" value="Dus"/>
    <property type="match status" value="1"/>
</dbReference>
<dbReference type="PANTHER" id="PTHR45846:SF1">
    <property type="entry name" value="TRNA-DIHYDROURIDINE(47) SYNTHASE [NAD(P)(+)]-LIKE"/>
    <property type="match status" value="1"/>
</dbReference>
<feature type="domain" description="DUS-like FMN-binding" evidence="8">
    <location>
        <begin position="14"/>
        <end position="305"/>
    </location>
</feature>
<dbReference type="GO" id="GO:0003723">
    <property type="term" value="F:RNA binding"/>
    <property type="evidence" value="ECO:0007669"/>
    <property type="project" value="TreeGrafter"/>
</dbReference>
<dbReference type="EC" id="1.3.1.-" evidence="7"/>
<dbReference type="AlphaFoldDB" id="A0A8D5FHT2"/>
<dbReference type="Proteomes" id="UP000826725">
    <property type="component" value="Chromosome"/>
</dbReference>
<reference evidence="9" key="1">
    <citation type="submission" date="2020-09" db="EMBL/GenBank/DDBJ databases">
        <title>Desulfogranum mesoprofundum gen. nov., sp. nov., a novel mesophilic, sulfate-reducing chemolithoautotroph isolated from a deep-sea hydrothermal vent chimney in the Suiyo Seamount.</title>
        <authorList>
            <person name="Hashimoto Y."/>
            <person name="Nakagawa S."/>
        </authorList>
    </citation>
    <scope>NUCLEOTIDE SEQUENCE</scope>
    <source>
        <strain evidence="9">KT2</strain>
    </source>
</reference>
<dbReference type="KEGG" id="dbk:DGMP_15640"/>
<accession>A0A8D5FHT2</accession>
<keyword evidence="10" id="KW-1185">Reference proteome</keyword>
<comment type="function">
    <text evidence="7">Catalyzes the synthesis of 5,6-dihydrouridine (D), a modified base found in the D-loop of most tRNAs, via the reduction of the C5-C6 double bond in target uridines.</text>
</comment>
<dbReference type="GO" id="GO:0050660">
    <property type="term" value="F:flavin adenine dinucleotide binding"/>
    <property type="evidence" value="ECO:0007669"/>
    <property type="project" value="InterPro"/>
</dbReference>
<dbReference type="PIRSF" id="PIRSF006621">
    <property type="entry name" value="Dus"/>
    <property type="match status" value="1"/>
</dbReference>
<organism evidence="9 10">
    <name type="scientific">Desulfomarina profundi</name>
    <dbReference type="NCBI Taxonomy" id="2772557"/>
    <lineage>
        <taxon>Bacteria</taxon>
        <taxon>Pseudomonadati</taxon>
        <taxon>Thermodesulfobacteriota</taxon>
        <taxon>Desulfobulbia</taxon>
        <taxon>Desulfobulbales</taxon>
        <taxon>Desulfobulbaceae</taxon>
        <taxon>Desulfomarina</taxon>
    </lineage>
</organism>
<dbReference type="RefSeq" id="WP_228856954.1">
    <property type="nucleotide sequence ID" value="NZ_AP024086.1"/>
</dbReference>
<dbReference type="PROSITE" id="PS01136">
    <property type="entry name" value="UPF0034"/>
    <property type="match status" value="1"/>
</dbReference>
<dbReference type="PANTHER" id="PTHR45846">
    <property type="entry name" value="TRNA-DIHYDROURIDINE(47) SYNTHASE [NAD(P)(+)]-LIKE"/>
    <property type="match status" value="1"/>
</dbReference>
<sequence length="312" mass="34191">MVTIAGFSLDSPFILAPLAGYTDLPFRLLCRRYGAGYCVSEMISCHGITYRQKKTLGMLQTTEEEQPVSFQLFGNDPDIMAEAASIMTEYHPAMIDINMGCPVKKVTKRGAGAALMSEPQLAEQIIKKVISATNLPVTVKIRCGVNAKQINGVTFARMAEQAGVSAIAVHGRTWSQGFSGSADHTVLAEIKKSVAIPVIGNGDILSYDEGLKLMQDTGCDAVMIGRGALGNPWIFSGNNRPDSCEKIKSAALEHLDLIEQFLPADRILGYIKNHISRYFKGLPGSSRIRQKIFSCHSVRELREETLERSLHR</sequence>
<evidence type="ECO:0000256" key="4">
    <source>
        <dbReference type="ARBA" id="ARBA00022694"/>
    </source>
</evidence>
<dbReference type="InterPro" id="IPR001269">
    <property type="entry name" value="DUS_fam"/>
</dbReference>
<gene>
    <name evidence="9" type="primary">dusB</name>
    <name evidence="9" type="ORF">DGMP_15640</name>
</gene>
<evidence type="ECO:0000313" key="10">
    <source>
        <dbReference type="Proteomes" id="UP000826725"/>
    </source>
</evidence>